<dbReference type="Pfam" id="PF00535">
    <property type="entry name" value="Glycos_transf_2"/>
    <property type="match status" value="1"/>
</dbReference>
<dbReference type="Gene3D" id="3.90.550.10">
    <property type="entry name" value="Spore Coat Polysaccharide Biosynthesis Protein SpsA, Chain A"/>
    <property type="match status" value="1"/>
</dbReference>
<dbReference type="InterPro" id="IPR001173">
    <property type="entry name" value="Glyco_trans_2-like"/>
</dbReference>
<accession>A0A1G7TTR4</accession>
<keyword evidence="3" id="KW-1185">Reference proteome</keyword>
<dbReference type="RefSeq" id="WP_176787501.1">
    <property type="nucleotide sequence ID" value="NZ_FNCV01000001.1"/>
</dbReference>
<organism evidence="2 3">
    <name type="scientific">Roseospirillum parvum</name>
    <dbReference type="NCBI Taxonomy" id="83401"/>
    <lineage>
        <taxon>Bacteria</taxon>
        <taxon>Pseudomonadati</taxon>
        <taxon>Pseudomonadota</taxon>
        <taxon>Alphaproteobacteria</taxon>
        <taxon>Rhodospirillales</taxon>
        <taxon>Rhodospirillaceae</taxon>
        <taxon>Roseospirillum</taxon>
    </lineage>
</organism>
<keyword evidence="2" id="KW-0808">Transferase</keyword>
<dbReference type="EMBL" id="FNCV01000001">
    <property type="protein sequence ID" value="SDG38667.1"/>
    <property type="molecule type" value="Genomic_DNA"/>
</dbReference>
<evidence type="ECO:0000313" key="3">
    <source>
        <dbReference type="Proteomes" id="UP000217076"/>
    </source>
</evidence>
<dbReference type="AlphaFoldDB" id="A0A1G7TTR4"/>
<dbReference type="Proteomes" id="UP000217076">
    <property type="component" value="Unassembled WGS sequence"/>
</dbReference>
<name>A0A1G7TTR4_9PROT</name>
<proteinExistence type="predicted"/>
<sequence length="276" mass="30015">MRSTPITPTVSIIIPAYRAVDHLGRAVGSVAASWARARQMLGAGLSGELIVVDDASPDATRQVADSALAELPEGLAGRLVALDRNRGPGGARNAGADAAGTANLMFLDADDLFLPDHIGLCLKALGTHPEAGYVWTNIQFDAPVHPSWQASLAASSPSNLCLPRLWHQAIEGFPEGDDFRQYRTEDTVYRMCLRRLLPGRALPQTTVRYTNRPGNAGQRQAAKLAMPMNEWQRLLDLGQAPDDGFHQTPTMHTETERRLKLTEKLKSDIAHLLPDS</sequence>
<gene>
    <name evidence="2" type="ORF">SAMN05421742_101100</name>
</gene>
<dbReference type="InterPro" id="IPR029044">
    <property type="entry name" value="Nucleotide-diphossugar_trans"/>
</dbReference>
<dbReference type="GO" id="GO:0016740">
    <property type="term" value="F:transferase activity"/>
    <property type="evidence" value="ECO:0007669"/>
    <property type="project" value="UniProtKB-KW"/>
</dbReference>
<evidence type="ECO:0000259" key="1">
    <source>
        <dbReference type="Pfam" id="PF00535"/>
    </source>
</evidence>
<dbReference type="InterPro" id="IPR050834">
    <property type="entry name" value="Glycosyltransf_2"/>
</dbReference>
<dbReference type="SUPFAM" id="SSF53448">
    <property type="entry name" value="Nucleotide-diphospho-sugar transferases"/>
    <property type="match status" value="1"/>
</dbReference>
<protein>
    <submittedName>
        <fullName evidence="2">Glycosyl transferase family 2</fullName>
    </submittedName>
</protein>
<dbReference type="PANTHER" id="PTHR43685:SF2">
    <property type="entry name" value="GLYCOSYLTRANSFERASE 2-LIKE DOMAIN-CONTAINING PROTEIN"/>
    <property type="match status" value="1"/>
</dbReference>
<dbReference type="CDD" id="cd00761">
    <property type="entry name" value="Glyco_tranf_GTA_type"/>
    <property type="match status" value="1"/>
</dbReference>
<feature type="domain" description="Glycosyltransferase 2-like" evidence="1">
    <location>
        <begin position="11"/>
        <end position="167"/>
    </location>
</feature>
<evidence type="ECO:0000313" key="2">
    <source>
        <dbReference type="EMBL" id="SDG38667.1"/>
    </source>
</evidence>
<dbReference type="STRING" id="83401.SAMN05421742_101100"/>
<dbReference type="PANTHER" id="PTHR43685">
    <property type="entry name" value="GLYCOSYLTRANSFERASE"/>
    <property type="match status" value="1"/>
</dbReference>
<reference evidence="3" key="1">
    <citation type="submission" date="2016-10" db="EMBL/GenBank/DDBJ databases">
        <authorList>
            <person name="Varghese N."/>
            <person name="Submissions S."/>
        </authorList>
    </citation>
    <scope>NUCLEOTIDE SEQUENCE [LARGE SCALE GENOMIC DNA]</scope>
    <source>
        <strain evidence="3">930I</strain>
    </source>
</reference>